<feature type="compositionally biased region" description="Basic and acidic residues" evidence="1">
    <location>
        <begin position="14"/>
        <end position="26"/>
    </location>
</feature>
<reference evidence="2 3" key="1">
    <citation type="submission" date="2016-10" db="EMBL/GenBank/DDBJ databases">
        <authorList>
            <person name="de Groot N.N."/>
        </authorList>
    </citation>
    <scope>NUCLEOTIDE SEQUENCE [LARGE SCALE GENOMIC DNA]</scope>
    <source>
        <strain evidence="2">1</strain>
    </source>
</reference>
<proteinExistence type="predicted"/>
<evidence type="ECO:0000313" key="3">
    <source>
        <dbReference type="Proteomes" id="UP000198729"/>
    </source>
</evidence>
<dbReference type="Proteomes" id="UP000198729">
    <property type="component" value="Unassembled WGS sequence"/>
</dbReference>
<keyword evidence="3" id="KW-1185">Reference proteome</keyword>
<protein>
    <submittedName>
        <fullName evidence="2">Uncharacterized protein</fullName>
    </submittedName>
</protein>
<name>A0A1G5SDM2_9PROT</name>
<feature type="region of interest" description="Disordered" evidence="1">
    <location>
        <begin position="1"/>
        <end position="28"/>
    </location>
</feature>
<dbReference type="AlphaFoldDB" id="A0A1G5SDM2"/>
<organism evidence="2 3">
    <name type="scientific">Nitrosomonas mobilis</name>
    <dbReference type="NCBI Taxonomy" id="51642"/>
    <lineage>
        <taxon>Bacteria</taxon>
        <taxon>Pseudomonadati</taxon>
        <taxon>Pseudomonadota</taxon>
        <taxon>Betaproteobacteria</taxon>
        <taxon>Nitrosomonadales</taxon>
        <taxon>Nitrosomonadaceae</taxon>
        <taxon>Nitrosomonas</taxon>
    </lineage>
</organism>
<sequence>MRALGRPKACKTGDQQDRWSIQEKHGSPTRARTWDLRINSPSLYQLSYRGIGGKQFERGAILAC</sequence>
<dbReference type="EMBL" id="FMWO01000044">
    <property type="protein sequence ID" value="SCZ85306.1"/>
    <property type="molecule type" value="Genomic_DNA"/>
</dbReference>
<evidence type="ECO:0000256" key="1">
    <source>
        <dbReference type="SAM" id="MobiDB-lite"/>
    </source>
</evidence>
<dbReference type="AntiFam" id="ANF00012">
    <property type="entry name" value="tRNA translation"/>
</dbReference>
<evidence type="ECO:0000313" key="2">
    <source>
        <dbReference type="EMBL" id="SCZ85306.1"/>
    </source>
</evidence>
<gene>
    <name evidence="2" type="ORF">NSMM_370085</name>
</gene>
<accession>A0A1G5SDM2</accession>